<keyword evidence="4 6" id="KW-1133">Transmembrane helix</keyword>
<protein>
    <submittedName>
        <fullName evidence="7">Aromatic acid exporter family protein</fullName>
    </submittedName>
</protein>
<dbReference type="InterPro" id="IPR010343">
    <property type="entry name" value="ArAE_1"/>
</dbReference>
<evidence type="ECO:0000256" key="3">
    <source>
        <dbReference type="ARBA" id="ARBA00022692"/>
    </source>
</evidence>
<feature type="transmembrane region" description="Helical" evidence="6">
    <location>
        <begin position="117"/>
        <end position="134"/>
    </location>
</feature>
<feature type="transmembrane region" description="Helical" evidence="6">
    <location>
        <begin position="71"/>
        <end position="88"/>
    </location>
</feature>
<evidence type="ECO:0000313" key="8">
    <source>
        <dbReference type="Proteomes" id="UP001164963"/>
    </source>
</evidence>
<evidence type="ECO:0000256" key="1">
    <source>
        <dbReference type="ARBA" id="ARBA00004651"/>
    </source>
</evidence>
<accession>A0ABY6PLK6</accession>
<evidence type="ECO:0000313" key="7">
    <source>
        <dbReference type="EMBL" id="UZK53035.1"/>
    </source>
</evidence>
<gene>
    <name evidence="7" type="ORF">NEH16_01875</name>
</gene>
<keyword evidence="3 6" id="KW-0812">Transmembrane</keyword>
<name>A0ABY6PLK6_9ACTN</name>
<comment type="subcellular location">
    <subcellularLocation>
        <location evidence="1">Cell membrane</location>
        <topology evidence="1">Multi-pass membrane protein</topology>
    </subcellularLocation>
</comment>
<sequence>MRERWGALTSDVRLPGRYQLVQSLKAAAAAALAWALTGWWLAAPMALMAPWAAVALVQGTVYRSLRSAVELIAMMAAGTLLAAGAAAVTGNTMTAMLIALPLTVLLGNWLPVGEQGLYAPTTALFVLAYGTYSLSAVGHRLLETVVGAVVGIAVNAIVLPPVHSLHVRTLACALPRDCSRLLRELSEGLVEEYDEERAERWHRAAGELPGALSDLRAARGWATESFRFNPGHRMRRSTPSPSERWDVVWAQVVNRLLALTLTLWETASEQRGLPRPPGPSLDDLSAVMAAASEVCAADATIMEQGPDDDCLEHRADQLAEARRALAEAKRHLRGPGPDARASLGSLVAGCQALLDDLTPGEDGSALLAGGARTGRI</sequence>
<evidence type="ECO:0000256" key="4">
    <source>
        <dbReference type="ARBA" id="ARBA00022989"/>
    </source>
</evidence>
<evidence type="ECO:0000256" key="5">
    <source>
        <dbReference type="ARBA" id="ARBA00023136"/>
    </source>
</evidence>
<keyword evidence="5 6" id="KW-0472">Membrane</keyword>
<reference evidence="7" key="1">
    <citation type="journal article" date="2022" name="Front. Microbiol.">
        <title>Mirubactin C rescues the lethal effect of cell wall biosynthesis mutations in Bacillus subtilis.</title>
        <authorList>
            <person name="Kepplinger B."/>
            <person name="Wen X."/>
            <person name="Tyler A.R."/>
            <person name="Kim B.Y."/>
            <person name="Brown J."/>
            <person name="Banks P."/>
            <person name="Dashti Y."/>
            <person name="Mackenzie E.S."/>
            <person name="Wills C."/>
            <person name="Kawai Y."/>
            <person name="Waldron K.J."/>
            <person name="Allenby N.E.E."/>
            <person name="Wu L.J."/>
            <person name="Hall M.J."/>
            <person name="Errington J."/>
        </authorList>
    </citation>
    <scope>NUCLEOTIDE SEQUENCE</scope>
    <source>
        <strain evidence="7">MDA8-470</strain>
    </source>
</reference>
<dbReference type="Pfam" id="PF06081">
    <property type="entry name" value="ArAE_1"/>
    <property type="match status" value="1"/>
</dbReference>
<feature type="transmembrane region" description="Helical" evidence="6">
    <location>
        <begin position="141"/>
        <end position="162"/>
    </location>
</feature>
<dbReference type="RefSeq" id="WP_265538657.1">
    <property type="nucleotide sequence ID" value="NZ_CP098740.1"/>
</dbReference>
<evidence type="ECO:0000256" key="2">
    <source>
        <dbReference type="ARBA" id="ARBA00022475"/>
    </source>
</evidence>
<evidence type="ECO:0000256" key="6">
    <source>
        <dbReference type="SAM" id="Phobius"/>
    </source>
</evidence>
<dbReference type="Proteomes" id="UP001164963">
    <property type="component" value="Chromosome"/>
</dbReference>
<keyword evidence="8" id="KW-1185">Reference proteome</keyword>
<organism evidence="7 8">
    <name type="scientific">Streptomyces drozdowiczii</name>
    <dbReference type="NCBI Taxonomy" id="202862"/>
    <lineage>
        <taxon>Bacteria</taxon>
        <taxon>Bacillati</taxon>
        <taxon>Actinomycetota</taxon>
        <taxon>Actinomycetes</taxon>
        <taxon>Kitasatosporales</taxon>
        <taxon>Streptomycetaceae</taxon>
        <taxon>Streptomyces</taxon>
    </lineage>
</organism>
<keyword evidence="2" id="KW-1003">Cell membrane</keyword>
<dbReference type="EMBL" id="CP098740">
    <property type="protein sequence ID" value="UZK53035.1"/>
    <property type="molecule type" value="Genomic_DNA"/>
</dbReference>
<proteinExistence type="predicted"/>
<feature type="transmembrane region" description="Helical" evidence="6">
    <location>
        <begin position="95"/>
        <end position="111"/>
    </location>
</feature>